<dbReference type="Proteomes" id="UP000237684">
    <property type="component" value="Unassembled WGS sequence"/>
</dbReference>
<comment type="caution">
    <text evidence="1">The sequence shown here is derived from an EMBL/GenBank/DDBJ whole genome shotgun (WGS) entry which is preliminary data.</text>
</comment>
<dbReference type="AlphaFoldDB" id="A0A2S8SRK9"/>
<dbReference type="RefSeq" id="WP_202973513.1">
    <property type="nucleotide sequence ID" value="NZ_NIGF01000011.1"/>
</dbReference>
<dbReference type="PANTHER" id="PTHR36109:SF2">
    <property type="entry name" value="MEMBRANE PROTEIN"/>
    <property type="match status" value="1"/>
</dbReference>
<name>A0A2S8SRK9_9BACT</name>
<sequence>MMNTTNRVSAIFNDRAQAQQAVTALMGMGVNEQNMSIVAQQNQGGAGAGSGQAAANEAADAAGDVTKGTVAGMGVGALFGIAAALIPGVGPFITAGTLLTTALGAVGGGAVAGAVVGGTTGAISSTLARAGYNEHEANHYGSAVEAGGTLVVVDTTGLNDAGVRDVLRQYGGQSATV</sequence>
<protein>
    <recommendedName>
        <fullName evidence="3">Heat induced stress protein YflT</fullName>
    </recommendedName>
</protein>
<dbReference type="PANTHER" id="PTHR36109">
    <property type="entry name" value="MEMBRANE PROTEIN-RELATED"/>
    <property type="match status" value="1"/>
</dbReference>
<dbReference type="EMBL" id="NIGF01000011">
    <property type="protein sequence ID" value="PQV63443.1"/>
    <property type="molecule type" value="Genomic_DNA"/>
</dbReference>
<gene>
    <name evidence="1" type="ORF">B1R32_1114</name>
</gene>
<accession>A0A2S8SRK9</accession>
<reference evidence="1 2" key="1">
    <citation type="journal article" date="2018" name="Syst. Appl. Microbiol.">
        <title>Abditibacterium utsteinense sp. nov., the first cultivated member of candidate phylum FBP, isolated from ice-free Antarctic soil samples.</title>
        <authorList>
            <person name="Tahon G."/>
            <person name="Tytgat B."/>
            <person name="Lebbe L."/>
            <person name="Carlier A."/>
            <person name="Willems A."/>
        </authorList>
    </citation>
    <scope>NUCLEOTIDE SEQUENCE [LARGE SCALE GENOMIC DNA]</scope>
    <source>
        <strain evidence="1 2">LMG 29911</strain>
    </source>
</reference>
<keyword evidence="2" id="KW-1185">Reference proteome</keyword>
<evidence type="ECO:0008006" key="3">
    <source>
        <dbReference type="Google" id="ProtNLM"/>
    </source>
</evidence>
<dbReference type="InterPro" id="IPR052948">
    <property type="entry name" value="Low_temp-induced_all0457"/>
</dbReference>
<organism evidence="1 2">
    <name type="scientific">Abditibacterium utsteinense</name>
    <dbReference type="NCBI Taxonomy" id="1960156"/>
    <lineage>
        <taxon>Bacteria</taxon>
        <taxon>Pseudomonadati</taxon>
        <taxon>Abditibacteriota</taxon>
        <taxon>Abditibacteriia</taxon>
        <taxon>Abditibacteriales</taxon>
        <taxon>Abditibacteriaceae</taxon>
        <taxon>Abditibacterium</taxon>
    </lineage>
</organism>
<evidence type="ECO:0000313" key="1">
    <source>
        <dbReference type="EMBL" id="PQV63443.1"/>
    </source>
</evidence>
<evidence type="ECO:0000313" key="2">
    <source>
        <dbReference type="Proteomes" id="UP000237684"/>
    </source>
</evidence>
<proteinExistence type="predicted"/>
<dbReference type="InParanoid" id="A0A2S8SRK9"/>